<feature type="transmembrane region" description="Helical" evidence="6">
    <location>
        <begin position="32"/>
        <end position="50"/>
    </location>
</feature>
<evidence type="ECO:0000313" key="8">
    <source>
        <dbReference type="Proteomes" id="UP001220962"/>
    </source>
</evidence>
<dbReference type="PANTHER" id="PTHR31885">
    <property type="entry name" value="GH04784P"/>
    <property type="match status" value="1"/>
</dbReference>
<evidence type="ECO:0000313" key="7">
    <source>
        <dbReference type="EMBL" id="WDH83423.1"/>
    </source>
</evidence>
<protein>
    <submittedName>
        <fullName evidence="7">Lysoplasmalogenase</fullName>
    </submittedName>
</protein>
<dbReference type="PANTHER" id="PTHR31885:SF6">
    <property type="entry name" value="GH04784P"/>
    <property type="match status" value="1"/>
</dbReference>
<evidence type="ECO:0000256" key="1">
    <source>
        <dbReference type="ARBA" id="ARBA00004141"/>
    </source>
</evidence>
<comment type="similarity">
    <text evidence="2">Belongs to the TMEM86 family.</text>
</comment>
<feature type="transmembrane region" description="Helical" evidence="6">
    <location>
        <begin position="140"/>
        <end position="158"/>
    </location>
</feature>
<evidence type="ECO:0000256" key="6">
    <source>
        <dbReference type="SAM" id="Phobius"/>
    </source>
</evidence>
<evidence type="ECO:0000256" key="3">
    <source>
        <dbReference type="ARBA" id="ARBA00022692"/>
    </source>
</evidence>
<dbReference type="Proteomes" id="UP001220962">
    <property type="component" value="Chromosome"/>
</dbReference>
<comment type="subcellular location">
    <subcellularLocation>
        <location evidence="1">Membrane</location>
        <topology evidence="1">Multi-pass membrane protein</topology>
    </subcellularLocation>
</comment>
<reference evidence="7" key="1">
    <citation type="submission" date="2023-02" db="EMBL/GenBank/DDBJ databases">
        <title>Pathogen: clinical or host-associated sample.</title>
        <authorList>
            <person name="Hergert J."/>
            <person name="Casey R."/>
            <person name="Wagner J."/>
            <person name="Young E.L."/>
            <person name="Oakeson K.F."/>
        </authorList>
    </citation>
    <scope>NUCLEOTIDE SEQUENCE</scope>
    <source>
        <strain evidence="7">2022CK-00830</strain>
    </source>
</reference>
<dbReference type="Pfam" id="PF07947">
    <property type="entry name" value="YhhN"/>
    <property type="match status" value="1"/>
</dbReference>
<evidence type="ECO:0000256" key="4">
    <source>
        <dbReference type="ARBA" id="ARBA00022989"/>
    </source>
</evidence>
<feature type="transmembrane region" description="Helical" evidence="6">
    <location>
        <begin position="62"/>
        <end position="95"/>
    </location>
</feature>
<dbReference type="GO" id="GO:0016787">
    <property type="term" value="F:hydrolase activity"/>
    <property type="evidence" value="ECO:0007669"/>
    <property type="project" value="TreeGrafter"/>
</dbReference>
<evidence type="ECO:0000256" key="5">
    <source>
        <dbReference type="ARBA" id="ARBA00023136"/>
    </source>
</evidence>
<dbReference type="AlphaFoldDB" id="A0AAX3N2A7"/>
<keyword evidence="3 6" id="KW-0812">Transmembrane</keyword>
<dbReference type="GO" id="GO:0016020">
    <property type="term" value="C:membrane"/>
    <property type="evidence" value="ECO:0007669"/>
    <property type="project" value="UniProtKB-SubCell"/>
</dbReference>
<name>A0AAX3N2A7_9BACL</name>
<gene>
    <name evidence="7" type="ORF">PUW23_04035</name>
</gene>
<sequence length="228" mass="25701">MMYFGRNLLLPLLVLITSILYIFFIPEEPFEIKLLFKLIPMALIILYALLRKRTGRRSAHALLLAGLFFCMLGDGLLPIWFVYGLLAFLIGHLFYLTAFLNQWRFSWIRLLSVIPIGIYAWIMGGKLAQHMAMSADLKGLVIPVIAYVTVISLMLWSAVMTGNVWASIGSLLFVISDSILAWNKFVEAIPYAGVLIMATYYAAQFLIACSIGAAVHRRSSLLKVNIKY</sequence>
<feature type="transmembrane region" description="Helical" evidence="6">
    <location>
        <begin position="164"/>
        <end position="182"/>
    </location>
</feature>
<feature type="transmembrane region" description="Helical" evidence="6">
    <location>
        <begin position="194"/>
        <end position="215"/>
    </location>
</feature>
<keyword evidence="4 6" id="KW-1133">Transmembrane helix</keyword>
<accession>A0AAX3N2A7</accession>
<dbReference type="RefSeq" id="WP_274359540.1">
    <property type="nucleotide sequence ID" value="NZ_CP118101.1"/>
</dbReference>
<dbReference type="EMBL" id="CP118101">
    <property type="protein sequence ID" value="WDH83423.1"/>
    <property type="molecule type" value="Genomic_DNA"/>
</dbReference>
<feature type="transmembrane region" description="Helical" evidence="6">
    <location>
        <begin position="7"/>
        <end position="26"/>
    </location>
</feature>
<dbReference type="InterPro" id="IPR012506">
    <property type="entry name" value="TMEM86B-like"/>
</dbReference>
<proteinExistence type="inferred from homology"/>
<feature type="transmembrane region" description="Helical" evidence="6">
    <location>
        <begin position="107"/>
        <end position="128"/>
    </location>
</feature>
<evidence type="ECO:0000256" key="2">
    <source>
        <dbReference type="ARBA" id="ARBA00007375"/>
    </source>
</evidence>
<organism evidence="7 8">
    <name type="scientific">Paenibacillus urinalis</name>
    <dbReference type="NCBI Taxonomy" id="521520"/>
    <lineage>
        <taxon>Bacteria</taxon>
        <taxon>Bacillati</taxon>
        <taxon>Bacillota</taxon>
        <taxon>Bacilli</taxon>
        <taxon>Bacillales</taxon>
        <taxon>Paenibacillaceae</taxon>
        <taxon>Paenibacillus</taxon>
    </lineage>
</organism>
<keyword evidence="5 6" id="KW-0472">Membrane</keyword>